<keyword evidence="4" id="KW-1185">Reference proteome</keyword>
<sequence length="321" mass="36646">MELQQSRLKLEVPLSGRASASCAELQCKYLSESLQTSGILFDEVVQTGVEEPGCQGFLVYNYEIKSSSFAEQLLPAIRRFLQIIQEDARHIPHYLKATVIVHSPACFSKEVVSCHRLVPAAAIYFGNIQGGVYMNHWEVSFRNQNACEEMETNFARMYTDFLYDQSEAVCVSFYNEEWGVEPGEGRSSKVKGVAYYLVSVRLSFIRRIMVDNAVTDIRGRDRTRIHLELNCPVMIRRGFVKAKDNTISGHDFNYDVHYYRFCDIKRGRELGEIPHNLAISDSPLFSIELGESLSDKKNLLYFVSPSPANWHQYRVCQSSSC</sequence>
<accession>A0AAD5R8Y2</accession>
<dbReference type="Proteomes" id="UP001196413">
    <property type="component" value="Unassembled WGS sequence"/>
</dbReference>
<dbReference type="InterPro" id="IPR057493">
    <property type="entry name" value="PH_RdRP-assoc"/>
</dbReference>
<dbReference type="InterPro" id="IPR056054">
    <property type="entry name" value="DUF7637"/>
</dbReference>
<gene>
    <name evidence="3" type="ORF">KIN20_033829</name>
</gene>
<reference evidence="3" key="1">
    <citation type="submission" date="2021-06" db="EMBL/GenBank/DDBJ databases">
        <title>Parelaphostrongylus tenuis whole genome reference sequence.</title>
        <authorList>
            <person name="Garwood T.J."/>
            <person name="Larsen P.A."/>
            <person name="Fountain-Jones N.M."/>
            <person name="Garbe J.R."/>
            <person name="Macchietto M.G."/>
            <person name="Kania S.A."/>
            <person name="Gerhold R.W."/>
            <person name="Richards J.E."/>
            <person name="Wolf T.M."/>
        </authorList>
    </citation>
    <scope>NUCLEOTIDE SEQUENCE</scope>
    <source>
        <strain evidence="3">MNPRO001-30</strain>
        <tissue evidence="3">Meninges</tissue>
    </source>
</reference>
<comment type="caution">
    <text evidence="3">The sequence shown here is derived from an EMBL/GenBank/DDBJ whole genome shotgun (WGS) entry which is preliminary data.</text>
</comment>
<dbReference type="Pfam" id="PF24643">
    <property type="entry name" value="DUF7637"/>
    <property type="match status" value="1"/>
</dbReference>
<evidence type="ECO:0000259" key="2">
    <source>
        <dbReference type="Pfam" id="PF25359"/>
    </source>
</evidence>
<organism evidence="3 4">
    <name type="scientific">Parelaphostrongylus tenuis</name>
    <name type="common">Meningeal worm</name>
    <dbReference type="NCBI Taxonomy" id="148309"/>
    <lineage>
        <taxon>Eukaryota</taxon>
        <taxon>Metazoa</taxon>
        <taxon>Ecdysozoa</taxon>
        <taxon>Nematoda</taxon>
        <taxon>Chromadorea</taxon>
        <taxon>Rhabditida</taxon>
        <taxon>Rhabditina</taxon>
        <taxon>Rhabditomorpha</taxon>
        <taxon>Strongyloidea</taxon>
        <taxon>Metastrongylidae</taxon>
        <taxon>Parelaphostrongylus</taxon>
    </lineage>
</organism>
<name>A0AAD5R8Y2_PARTN</name>
<proteinExistence type="predicted"/>
<feature type="domain" description="DUF7637" evidence="1">
    <location>
        <begin position="3"/>
        <end position="109"/>
    </location>
</feature>
<evidence type="ECO:0000259" key="1">
    <source>
        <dbReference type="Pfam" id="PF24643"/>
    </source>
</evidence>
<evidence type="ECO:0000313" key="3">
    <source>
        <dbReference type="EMBL" id="KAJ1371807.1"/>
    </source>
</evidence>
<dbReference type="EMBL" id="JAHQIW010007046">
    <property type="protein sequence ID" value="KAJ1371807.1"/>
    <property type="molecule type" value="Genomic_DNA"/>
</dbReference>
<dbReference type="Pfam" id="PF25359">
    <property type="entry name" value="PH_met_RdRP"/>
    <property type="match status" value="1"/>
</dbReference>
<protein>
    <submittedName>
        <fullName evidence="3">Uncharacterized protein</fullName>
    </submittedName>
</protein>
<dbReference type="AlphaFoldDB" id="A0AAD5R8Y2"/>
<feature type="domain" description="PH-like" evidence="2">
    <location>
        <begin position="112"/>
        <end position="296"/>
    </location>
</feature>
<evidence type="ECO:0000313" key="4">
    <source>
        <dbReference type="Proteomes" id="UP001196413"/>
    </source>
</evidence>